<protein>
    <submittedName>
        <fullName evidence="2">DUF427 domain-containing protein</fullName>
    </submittedName>
</protein>
<evidence type="ECO:0000313" key="3">
    <source>
        <dbReference type="Proteomes" id="UP000324701"/>
    </source>
</evidence>
<dbReference type="InterPro" id="IPR007361">
    <property type="entry name" value="DUF427"/>
</dbReference>
<dbReference type="Proteomes" id="UP000324701">
    <property type="component" value="Unassembled WGS sequence"/>
</dbReference>
<feature type="domain" description="DUF427" evidence="1">
    <location>
        <begin position="24"/>
        <end position="117"/>
    </location>
</feature>
<name>A0A5B1BR00_MYCSI</name>
<gene>
    <name evidence="2" type="ORF">F0Q45_13185</name>
</gene>
<proteinExistence type="predicted"/>
<sequence>MIHPKVLEPSAGHPITIEPTKGRVQVRVNGEVVADTTAALELREATLPAVQYIPLGDVAQEKLTRTDTSSYCPFKGQASYYSVTTTAAGTVDDAIWTYEQPYPAVAAIAGHVAFYPDKAEITVSSGN</sequence>
<organism evidence="2 3">
    <name type="scientific">Mycobacterium simiae</name>
    <name type="common">Mycobacterium habana</name>
    <dbReference type="NCBI Taxonomy" id="1784"/>
    <lineage>
        <taxon>Bacteria</taxon>
        <taxon>Bacillati</taxon>
        <taxon>Actinomycetota</taxon>
        <taxon>Actinomycetes</taxon>
        <taxon>Mycobacteriales</taxon>
        <taxon>Mycobacteriaceae</taxon>
        <taxon>Mycobacterium</taxon>
        <taxon>Mycobacterium simiae complex</taxon>
    </lineage>
</organism>
<dbReference type="OrthoDB" id="9815163at2"/>
<dbReference type="PANTHER" id="PTHR34310:SF8">
    <property type="entry name" value="CONSERVED PROTEIN"/>
    <property type="match status" value="1"/>
</dbReference>
<comment type="caution">
    <text evidence="2">The sequence shown here is derived from an EMBL/GenBank/DDBJ whole genome shotgun (WGS) entry which is preliminary data.</text>
</comment>
<evidence type="ECO:0000313" key="2">
    <source>
        <dbReference type="EMBL" id="KAA1249783.1"/>
    </source>
</evidence>
<evidence type="ECO:0000259" key="1">
    <source>
        <dbReference type="Pfam" id="PF04248"/>
    </source>
</evidence>
<dbReference type="EMBL" id="VTZN01000073">
    <property type="protein sequence ID" value="KAA1249783.1"/>
    <property type="molecule type" value="Genomic_DNA"/>
</dbReference>
<dbReference type="Gene3D" id="2.170.150.40">
    <property type="entry name" value="Domain of unknown function (DUF427)"/>
    <property type="match status" value="1"/>
</dbReference>
<accession>A0A5B1BR00</accession>
<dbReference type="InterPro" id="IPR038694">
    <property type="entry name" value="DUF427_sf"/>
</dbReference>
<dbReference type="PANTHER" id="PTHR34310">
    <property type="entry name" value="DUF427 DOMAIN PROTEIN (AFU_ORTHOLOGUE AFUA_3G02220)"/>
    <property type="match status" value="1"/>
</dbReference>
<keyword evidence="3" id="KW-1185">Reference proteome</keyword>
<dbReference type="RefSeq" id="WP_149654368.1">
    <property type="nucleotide sequence ID" value="NZ_VTZN01000073.1"/>
</dbReference>
<dbReference type="Pfam" id="PF04248">
    <property type="entry name" value="NTP_transf_9"/>
    <property type="match status" value="1"/>
</dbReference>
<reference evidence="2 3" key="1">
    <citation type="submission" date="2019-09" db="EMBL/GenBank/DDBJ databases">
        <title>Report of infection by Mycobacterium simiae a patient suffering from pulmonary tuberculosis.</title>
        <authorList>
            <person name="Mohanty P.S."/>
            <person name="Bansal A.K."/>
            <person name="Singh H."/>
            <person name="Sharma S."/>
            <person name="Patil S.A."/>
            <person name="Upadhaya P."/>
            <person name="Singh P.K."/>
            <person name="Kumar D."/>
            <person name="Kumar S."/>
            <person name="Singh R.K."/>
            <person name="Chaudhary B."/>
        </authorList>
    </citation>
    <scope>NUCLEOTIDE SEQUENCE [LARGE SCALE GENOMIC DNA]</scope>
    <source>
        <strain evidence="2 3">JAL-560-SIM</strain>
    </source>
</reference>
<dbReference type="AlphaFoldDB" id="A0A5B1BR00"/>